<dbReference type="Pfam" id="PF03097">
    <property type="entry name" value="BRO1"/>
    <property type="match status" value="1"/>
</dbReference>
<evidence type="ECO:0000313" key="3">
    <source>
        <dbReference type="Proteomes" id="UP001209570"/>
    </source>
</evidence>
<accession>A0AAD5LBC3</accession>
<dbReference type="CDD" id="cd09246">
    <property type="entry name" value="BRO1_Alix_like_1"/>
    <property type="match status" value="1"/>
</dbReference>
<dbReference type="AlphaFoldDB" id="A0AAD5LBC3"/>
<dbReference type="SMART" id="SM01041">
    <property type="entry name" value="BRO1"/>
    <property type="match status" value="1"/>
</dbReference>
<dbReference type="EMBL" id="JAKCXM010000356">
    <property type="protein sequence ID" value="KAJ0395238.1"/>
    <property type="molecule type" value="Genomic_DNA"/>
</dbReference>
<dbReference type="GO" id="GO:0043328">
    <property type="term" value="P:protein transport to vacuole involved in ubiquitin-dependent protein catabolic process via the multivesicular body sorting pathway"/>
    <property type="evidence" value="ECO:0007669"/>
    <property type="project" value="TreeGrafter"/>
</dbReference>
<keyword evidence="3" id="KW-1185">Reference proteome</keyword>
<feature type="domain" description="BRO1" evidence="1">
    <location>
        <begin position="1"/>
        <end position="337"/>
    </location>
</feature>
<sequence length="337" mass="37400">MLGIGFKVSDTPVPSLERPLREYISREYAAGGDSDQDAAIEQFFQLKGDVDLVRTPSALSRQVLLRYYAQLERMVARFPCDAMSSGTGTAPPLRLQFTWNDSFCPRKKITQTGVRFEQAAVMFNVGALESQLGVQTDRSSGEGLKTACRHFMQAAGAFTFVKEQLVDQCIGTRTPDMSPEGLGMLISLMLAQAQACFYEKAIKDQMKDAIKAKLVHQALEYYTTALEFCNSSALNGTIDRMWSIHVLFQVFCMKAATQYWQAKAVKETALARGIGYGEEIARLQAADSECNEAIKVATQNKLPPSLGQSIKSLQRVIQEQLQTARKDNASVYLENRS</sequence>
<name>A0AAD5LBC3_PYTIN</name>
<evidence type="ECO:0000259" key="1">
    <source>
        <dbReference type="PROSITE" id="PS51180"/>
    </source>
</evidence>
<dbReference type="Gene3D" id="1.25.40.280">
    <property type="entry name" value="alix/aip1 like domains"/>
    <property type="match status" value="1"/>
</dbReference>
<dbReference type="PANTHER" id="PTHR23030">
    <property type="entry name" value="PCD6 INTERACTING PROTEIN-RELATED"/>
    <property type="match status" value="1"/>
</dbReference>
<dbReference type="Proteomes" id="UP001209570">
    <property type="component" value="Unassembled WGS sequence"/>
</dbReference>
<evidence type="ECO:0000313" key="2">
    <source>
        <dbReference type="EMBL" id="KAJ0395238.1"/>
    </source>
</evidence>
<protein>
    <recommendedName>
        <fullName evidence="1">BRO1 domain-containing protein</fullName>
    </recommendedName>
</protein>
<dbReference type="PANTHER" id="PTHR23030:SF30">
    <property type="entry name" value="TYROSINE-PROTEIN PHOSPHATASE NON-RECEPTOR TYPE 23"/>
    <property type="match status" value="1"/>
</dbReference>
<proteinExistence type="predicted"/>
<organism evidence="2 3">
    <name type="scientific">Pythium insidiosum</name>
    <name type="common">Pythiosis disease agent</name>
    <dbReference type="NCBI Taxonomy" id="114742"/>
    <lineage>
        <taxon>Eukaryota</taxon>
        <taxon>Sar</taxon>
        <taxon>Stramenopiles</taxon>
        <taxon>Oomycota</taxon>
        <taxon>Peronosporomycetes</taxon>
        <taxon>Pythiales</taxon>
        <taxon>Pythiaceae</taxon>
        <taxon>Pythium</taxon>
    </lineage>
</organism>
<comment type="caution">
    <text evidence="2">The sequence shown here is derived from an EMBL/GenBank/DDBJ whole genome shotgun (WGS) entry which is preliminary data.</text>
</comment>
<dbReference type="InterPro" id="IPR038499">
    <property type="entry name" value="BRO1_sf"/>
</dbReference>
<dbReference type="GO" id="GO:0005768">
    <property type="term" value="C:endosome"/>
    <property type="evidence" value="ECO:0007669"/>
    <property type="project" value="TreeGrafter"/>
</dbReference>
<reference evidence="2" key="1">
    <citation type="submission" date="2021-12" db="EMBL/GenBank/DDBJ databases">
        <title>Prjna785345.</title>
        <authorList>
            <person name="Rujirawat T."/>
            <person name="Krajaejun T."/>
        </authorList>
    </citation>
    <scope>NUCLEOTIDE SEQUENCE</scope>
    <source>
        <strain evidence="2">Pi057C3</strain>
    </source>
</reference>
<gene>
    <name evidence="2" type="ORF">P43SY_007137</name>
</gene>
<dbReference type="PROSITE" id="PS51180">
    <property type="entry name" value="BRO1"/>
    <property type="match status" value="1"/>
</dbReference>
<dbReference type="InterPro" id="IPR004328">
    <property type="entry name" value="BRO1_dom"/>
</dbReference>